<organism evidence="2 3">
    <name type="scientific">Actinomyces bouchesdurhonensis</name>
    <dbReference type="NCBI Taxonomy" id="1852361"/>
    <lineage>
        <taxon>Bacteria</taxon>
        <taxon>Bacillati</taxon>
        <taxon>Actinomycetota</taxon>
        <taxon>Actinomycetes</taxon>
        <taxon>Actinomycetales</taxon>
        <taxon>Actinomycetaceae</taxon>
        <taxon>Actinomyces</taxon>
    </lineage>
</organism>
<feature type="domain" description="AB hydrolase-1" evidence="1">
    <location>
        <begin position="10"/>
        <end position="174"/>
    </location>
</feature>
<dbReference type="EMBL" id="JABZGF010000117">
    <property type="protein sequence ID" value="MBF0966469.1"/>
    <property type="molecule type" value="Genomic_DNA"/>
</dbReference>
<dbReference type="SUPFAM" id="SSF53474">
    <property type="entry name" value="alpha/beta-Hydrolases"/>
    <property type="match status" value="1"/>
</dbReference>
<sequence length="193" mass="20886">AVAEAWAGTTGRVHLVGHSFGGILARAAVVARPDLFASVTLFCSGRTVYDWMNTLPILDPLPAGPGAREQVLRTYFPDMTFDKPSVGWAEFQRVRALDTASENLVGIARILSQLHPDTPALAATGVPVHVLYGDQDEVWPPAWYAEEASDLGARESIIRGGAHSAQLQFPQQWAQCATSFWAEVESGALVWSL</sequence>
<dbReference type="Pfam" id="PF12697">
    <property type="entry name" value="Abhydrolase_6"/>
    <property type="match status" value="1"/>
</dbReference>
<dbReference type="AlphaFoldDB" id="A0A929RR78"/>
<proteinExistence type="predicted"/>
<accession>A0A929RR78</accession>
<evidence type="ECO:0000313" key="2">
    <source>
        <dbReference type="EMBL" id="MBF0966469.1"/>
    </source>
</evidence>
<evidence type="ECO:0000313" key="3">
    <source>
        <dbReference type="Proteomes" id="UP000759246"/>
    </source>
</evidence>
<dbReference type="Gene3D" id="3.40.50.1820">
    <property type="entry name" value="alpha/beta hydrolase"/>
    <property type="match status" value="1"/>
</dbReference>
<dbReference type="InterPro" id="IPR029058">
    <property type="entry name" value="AB_hydrolase_fold"/>
</dbReference>
<feature type="non-terminal residue" evidence="2">
    <location>
        <position position="1"/>
    </location>
</feature>
<reference evidence="2" key="1">
    <citation type="submission" date="2020-04" db="EMBL/GenBank/DDBJ databases">
        <title>Deep metagenomics examines the oral microbiome during advanced dental caries in children, revealing novel taxa and co-occurrences with host molecules.</title>
        <authorList>
            <person name="Baker J.L."/>
            <person name="Morton J.T."/>
            <person name="Dinis M."/>
            <person name="Alvarez R."/>
            <person name="Tran N.C."/>
            <person name="Knight R."/>
            <person name="Edlund A."/>
        </authorList>
    </citation>
    <scope>NUCLEOTIDE SEQUENCE</scope>
    <source>
        <strain evidence="2">JCVI_30_bin.13</strain>
    </source>
</reference>
<gene>
    <name evidence="2" type="ORF">HXK09_04810</name>
</gene>
<dbReference type="Proteomes" id="UP000759246">
    <property type="component" value="Unassembled WGS sequence"/>
</dbReference>
<keyword evidence="2" id="KW-0378">Hydrolase</keyword>
<dbReference type="GO" id="GO:0016787">
    <property type="term" value="F:hydrolase activity"/>
    <property type="evidence" value="ECO:0007669"/>
    <property type="project" value="UniProtKB-KW"/>
</dbReference>
<dbReference type="InterPro" id="IPR000073">
    <property type="entry name" value="AB_hydrolase_1"/>
</dbReference>
<name>A0A929RR78_9ACTO</name>
<evidence type="ECO:0000259" key="1">
    <source>
        <dbReference type="Pfam" id="PF12697"/>
    </source>
</evidence>
<protein>
    <submittedName>
        <fullName evidence="2">Alpha/beta hydrolase</fullName>
    </submittedName>
</protein>
<comment type="caution">
    <text evidence="2">The sequence shown here is derived from an EMBL/GenBank/DDBJ whole genome shotgun (WGS) entry which is preliminary data.</text>
</comment>